<dbReference type="PROSITE" id="PS51402">
    <property type="entry name" value="CATALASE_3"/>
    <property type="match status" value="1"/>
</dbReference>
<keyword evidence="5 7" id="KW-0560">Oxidoreductase</keyword>
<keyword evidence="3 7" id="KW-0349">Heme</keyword>
<evidence type="ECO:0000256" key="5">
    <source>
        <dbReference type="ARBA" id="ARBA00023002"/>
    </source>
</evidence>
<dbReference type="PANTHER" id="PTHR11465:SF9">
    <property type="entry name" value="CATALASE"/>
    <property type="match status" value="1"/>
</dbReference>
<evidence type="ECO:0000313" key="12">
    <source>
        <dbReference type="Proteomes" id="UP000214618"/>
    </source>
</evidence>
<evidence type="ECO:0000313" key="11">
    <source>
        <dbReference type="EMBL" id="ASS93703.1"/>
    </source>
</evidence>
<dbReference type="GO" id="GO:0042542">
    <property type="term" value="P:response to hydrogen peroxide"/>
    <property type="evidence" value="ECO:0007669"/>
    <property type="project" value="TreeGrafter"/>
</dbReference>
<protein>
    <recommendedName>
        <fullName evidence="7">Catalase-related peroxidase</fullName>
        <ecNumber evidence="7">1.11.1.-</ecNumber>
    </recommendedName>
</protein>
<name>A0A223EES1_9BACI</name>
<evidence type="ECO:0000256" key="2">
    <source>
        <dbReference type="ARBA" id="ARBA00022559"/>
    </source>
</evidence>
<dbReference type="OrthoDB" id="255727at2"/>
<dbReference type="GO" id="GO:0020037">
    <property type="term" value="F:heme binding"/>
    <property type="evidence" value="ECO:0007669"/>
    <property type="project" value="InterPro"/>
</dbReference>
<comment type="function">
    <text evidence="7">Has an organic peroxide-dependent peroxidase activity.</text>
</comment>
<evidence type="ECO:0000256" key="3">
    <source>
        <dbReference type="ARBA" id="ARBA00022617"/>
    </source>
</evidence>
<proteinExistence type="inferred from homology"/>
<reference evidence="11 12" key="1">
    <citation type="submission" date="2016-10" db="EMBL/GenBank/DDBJ databases">
        <title>The whole genome sequencing and assembly of Bacillus simplex DSM 1321 strain.</title>
        <authorList>
            <person name="Park M.-K."/>
            <person name="Lee Y.-J."/>
            <person name="Yi H."/>
            <person name="Bahn Y.-S."/>
            <person name="Kim J.F."/>
            <person name="Lee D.-W."/>
        </authorList>
    </citation>
    <scope>NUCLEOTIDE SEQUENCE [LARGE SCALE GENOMIC DNA]</scope>
    <source>
        <strain evidence="11 12">DSM 1321</strain>
    </source>
</reference>
<evidence type="ECO:0000256" key="9">
    <source>
        <dbReference type="PIRSR" id="PIRSR000296-2"/>
    </source>
</evidence>
<evidence type="ECO:0000256" key="1">
    <source>
        <dbReference type="ARBA" id="ARBA00005329"/>
    </source>
</evidence>
<dbReference type="Pfam" id="PF00199">
    <property type="entry name" value="Catalase"/>
    <property type="match status" value="1"/>
</dbReference>
<dbReference type="GeneID" id="56472435"/>
<evidence type="ECO:0000259" key="10">
    <source>
        <dbReference type="SMART" id="SM01060"/>
    </source>
</evidence>
<dbReference type="SUPFAM" id="SSF56634">
    <property type="entry name" value="Heme-dependent catalase-like"/>
    <property type="match status" value="1"/>
</dbReference>
<dbReference type="GO" id="GO:0046872">
    <property type="term" value="F:metal ion binding"/>
    <property type="evidence" value="ECO:0007669"/>
    <property type="project" value="UniProtKB-KW"/>
</dbReference>
<dbReference type="GO" id="GO:0042744">
    <property type="term" value="P:hydrogen peroxide catabolic process"/>
    <property type="evidence" value="ECO:0007669"/>
    <property type="project" value="TreeGrafter"/>
</dbReference>
<dbReference type="EMBL" id="CP017704">
    <property type="protein sequence ID" value="ASS93703.1"/>
    <property type="molecule type" value="Genomic_DNA"/>
</dbReference>
<dbReference type="PIRSF" id="PIRSF000296">
    <property type="entry name" value="SrpA"/>
    <property type="match status" value="1"/>
</dbReference>
<feature type="active site" evidence="8">
    <location>
        <position position="33"/>
    </location>
</feature>
<dbReference type="GO" id="GO:0004096">
    <property type="term" value="F:catalase activity"/>
    <property type="evidence" value="ECO:0007669"/>
    <property type="project" value="InterPro"/>
</dbReference>
<evidence type="ECO:0000256" key="4">
    <source>
        <dbReference type="ARBA" id="ARBA00022723"/>
    </source>
</evidence>
<dbReference type="CDD" id="cd08153">
    <property type="entry name" value="srpA_like"/>
    <property type="match status" value="1"/>
</dbReference>
<dbReference type="EC" id="1.11.1.-" evidence="7"/>
<dbReference type="InterPro" id="IPR020835">
    <property type="entry name" value="Catalase_sf"/>
</dbReference>
<sequence>MEGTDDFKPELAREAVNVIENVAGTHPGYRRAHARGYVYEGVFTPNGKASSLTVASHLQNEAVPVIIRFSNSSPIPSHPDAISPVKGMAVKFQLPNGEVSDLITVTIPLFFAKTPEAFVDIADFFKSAKEGFPNLKELAKILWQYPESKASLQMLKEMRSPASFSTCQYYSIHAFYFINAEGRRQAIKYEWVPDAGLSMLEKREVAKHSPEYLDEEMEERLKQGPLGFKLNIQIGGENDPTDDPTTAWSEDKQVITIGHLKVSKKSEVFKDHLMFDPTNIPEGIECSEDRILHFRHSAYAVSYERRINNQ</sequence>
<dbReference type="GO" id="GO:0005737">
    <property type="term" value="C:cytoplasm"/>
    <property type="evidence" value="ECO:0007669"/>
    <property type="project" value="TreeGrafter"/>
</dbReference>
<dbReference type="InterPro" id="IPR011614">
    <property type="entry name" value="Catalase_core"/>
</dbReference>
<dbReference type="InterPro" id="IPR024168">
    <property type="entry name" value="Catalase_SrpA-type_pred"/>
</dbReference>
<dbReference type="Proteomes" id="UP000214618">
    <property type="component" value="Chromosome"/>
</dbReference>
<organism evidence="11 12">
    <name type="scientific">Peribacillus simplex NBRC 15720 = DSM 1321</name>
    <dbReference type="NCBI Taxonomy" id="1349754"/>
    <lineage>
        <taxon>Bacteria</taxon>
        <taxon>Bacillati</taxon>
        <taxon>Bacillota</taxon>
        <taxon>Bacilli</taxon>
        <taxon>Bacillales</taxon>
        <taxon>Bacillaceae</taxon>
        <taxon>Peribacillus</taxon>
    </lineage>
</organism>
<feature type="domain" description="Catalase core" evidence="10">
    <location>
        <begin position="11"/>
        <end position="310"/>
    </location>
</feature>
<dbReference type="AlphaFoldDB" id="A0A223EES1"/>
<dbReference type="Gene3D" id="1.20.1280.120">
    <property type="match status" value="1"/>
</dbReference>
<dbReference type="RefSeq" id="WP_063232314.1">
    <property type="nucleotide sequence ID" value="NZ_BCVO01000002.1"/>
</dbReference>
<evidence type="ECO:0000256" key="6">
    <source>
        <dbReference type="ARBA" id="ARBA00023004"/>
    </source>
</evidence>
<keyword evidence="6 7" id="KW-0408">Iron</keyword>
<accession>A0A223EES1</accession>
<feature type="binding site" description="axial binding residue" evidence="9">
    <location>
        <position position="299"/>
    </location>
    <ligand>
        <name>heme</name>
        <dbReference type="ChEBI" id="CHEBI:30413"/>
    </ligand>
    <ligandPart>
        <name>Fe</name>
        <dbReference type="ChEBI" id="CHEBI:18248"/>
    </ligandPart>
</feature>
<comment type="similarity">
    <text evidence="1 7">Belongs to the catalase family.</text>
</comment>
<dbReference type="SMART" id="SM01060">
    <property type="entry name" value="Catalase"/>
    <property type="match status" value="1"/>
</dbReference>
<evidence type="ECO:0000256" key="7">
    <source>
        <dbReference type="PIRNR" id="PIRNR000296"/>
    </source>
</evidence>
<evidence type="ECO:0000256" key="8">
    <source>
        <dbReference type="PIRSR" id="PIRSR000296-1"/>
    </source>
</evidence>
<keyword evidence="2 7" id="KW-0575">Peroxidase</keyword>
<dbReference type="PANTHER" id="PTHR11465">
    <property type="entry name" value="CATALASE"/>
    <property type="match status" value="1"/>
</dbReference>
<dbReference type="Gene3D" id="2.40.180.10">
    <property type="entry name" value="Catalase core domain"/>
    <property type="match status" value="1"/>
</dbReference>
<comment type="cofactor">
    <cofactor evidence="7">
        <name>heme</name>
        <dbReference type="ChEBI" id="CHEBI:30413"/>
    </cofactor>
</comment>
<gene>
    <name evidence="11" type="ORF">BS1321_06780</name>
</gene>
<keyword evidence="4 7" id="KW-0479">Metal-binding</keyword>
<dbReference type="InterPro" id="IPR018028">
    <property type="entry name" value="Catalase"/>
</dbReference>